<evidence type="ECO:0000313" key="4">
    <source>
        <dbReference type="Proteomes" id="UP000663879"/>
    </source>
</evidence>
<gene>
    <name evidence="3" type="ORF">OXX778_LOCUS862</name>
</gene>
<keyword evidence="4" id="KW-1185">Reference proteome</keyword>
<accession>A0A813M5K4</accession>
<evidence type="ECO:0000313" key="3">
    <source>
        <dbReference type="EMBL" id="CAF0709790.1"/>
    </source>
</evidence>
<comment type="caution">
    <text evidence="3">The sequence shown here is derived from an EMBL/GenBank/DDBJ whole genome shotgun (WGS) entry which is preliminary data.</text>
</comment>
<evidence type="ECO:0000256" key="2">
    <source>
        <dbReference type="ARBA" id="ARBA00022737"/>
    </source>
</evidence>
<protein>
    <submittedName>
        <fullName evidence="3">Uncharacterized protein</fullName>
    </submittedName>
</protein>
<evidence type="ECO:0000256" key="1">
    <source>
        <dbReference type="ARBA" id="ARBA00022614"/>
    </source>
</evidence>
<dbReference type="OrthoDB" id="120976at2759"/>
<name>A0A813M5K4_9BILA</name>
<dbReference type="PANTHER" id="PTHR31994:SF3">
    <property type="entry name" value="LEUCINE-RICH REPEAT-CONTAINING PROTEIN 42"/>
    <property type="match status" value="1"/>
</dbReference>
<sequence>MLSHRTQNNHKKRKYENLKDESTEDNLYYIYESKRRNLTANFNFKINENSVNDTNENDSINFALKPENGKKINLFQMCLHFVAKNLEMVDSLVGFPSIVGELLFDECIRIGKFDKNLTISSLVQKYVRLFADAYSDIFIESLTLSTRSASIIATVLPIVSLCNLKELCLRDCNLVKILESKDWNLCDLLKNSENTLEILDLSSNNLNDNFIQKFTLKQRIGLANFSKLSILDLSNNFGIRVENNTINLLLKYANLNCILVSIVKKVNFYDKKIFHDFKNCTCKFKMKLDFSTKGWIKKIPLENFDKQSENNQFSSSSQDYKDFLVHIRSESNNNSERQEIKKVNFLESKLSFYAKPKISDKKENLIMQTSDTDDYFYILKKNCKCFNSNIQNDVKLGLPSLEIKNKKESSNLIKSNNLKNLVIDNEILNLYK</sequence>
<dbReference type="EMBL" id="CAJNOC010000048">
    <property type="protein sequence ID" value="CAF0709790.1"/>
    <property type="molecule type" value="Genomic_DNA"/>
</dbReference>
<keyword evidence="2" id="KW-0677">Repeat</keyword>
<proteinExistence type="predicted"/>
<dbReference type="PANTHER" id="PTHR31994">
    <property type="entry name" value="LEUCINE-RICH REPEAT-CONTAINING PROTEIN 42"/>
    <property type="match status" value="1"/>
</dbReference>
<keyword evidence="1" id="KW-0433">Leucine-rich repeat</keyword>
<reference evidence="3" key="1">
    <citation type="submission" date="2021-02" db="EMBL/GenBank/DDBJ databases">
        <authorList>
            <person name="Nowell W R."/>
        </authorList>
    </citation>
    <scope>NUCLEOTIDE SEQUENCE</scope>
    <source>
        <strain evidence="3">Ploen Becks lab</strain>
    </source>
</reference>
<dbReference type="AlphaFoldDB" id="A0A813M5K4"/>
<organism evidence="3 4">
    <name type="scientific">Brachionus calyciflorus</name>
    <dbReference type="NCBI Taxonomy" id="104777"/>
    <lineage>
        <taxon>Eukaryota</taxon>
        <taxon>Metazoa</taxon>
        <taxon>Spiralia</taxon>
        <taxon>Gnathifera</taxon>
        <taxon>Rotifera</taxon>
        <taxon>Eurotatoria</taxon>
        <taxon>Monogononta</taxon>
        <taxon>Pseudotrocha</taxon>
        <taxon>Ploima</taxon>
        <taxon>Brachionidae</taxon>
        <taxon>Brachionus</taxon>
    </lineage>
</organism>
<dbReference type="SUPFAM" id="SSF52047">
    <property type="entry name" value="RNI-like"/>
    <property type="match status" value="1"/>
</dbReference>
<dbReference type="InterPro" id="IPR032675">
    <property type="entry name" value="LRR_dom_sf"/>
</dbReference>
<dbReference type="Proteomes" id="UP000663879">
    <property type="component" value="Unassembled WGS sequence"/>
</dbReference>
<dbReference type="Gene3D" id="3.80.10.10">
    <property type="entry name" value="Ribonuclease Inhibitor"/>
    <property type="match status" value="1"/>
</dbReference>
<dbReference type="InterPro" id="IPR039631">
    <property type="entry name" value="LRRC42"/>
</dbReference>